<evidence type="ECO:0000256" key="1">
    <source>
        <dbReference type="SAM" id="MobiDB-lite"/>
    </source>
</evidence>
<keyword evidence="3" id="KW-1185">Reference proteome</keyword>
<comment type="caution">
    <text evidence="2">The sequence shown here is derived from an EMBL/GenBank/DDBJ whole genome shotgun (WGS) entry which is preliminary data.</text>
</comment>
<dbReference type="AlphaFoldDB" id="A0A8J4PXJ9"/>
<accession>A0A8J4PXJ9</accession>
<gene>
    <name evidence="2" type="ORF">CYY_001899</name>
</gene>
<feature type="region of interest" description="Disordered" evidence="1">
    <location>
        <begin position="49"/>
        <end position="79"/>
    </location>
</feature>
<proteinExistence type="predicted"/>
<sequence length="79" mass="8878">MRLETTGYAPGAIHMTLQEYTMDLHKKANPPSSDDKELTTAALATAVISDPMDDTPEINEGEQEQVEEQELEKEQEQEE</sequence>
<dbReference type="EMBL" id="AJWJ01000049">
    <property type="protein sequence ID" value="KAF2076773.1"/>
    <property type="molecule type" value="Genomic_DNA"/>
</dbReference>
<organism evidence="2 3">
    <name type="scientific">Polysphondylium violaceum</name>
    <dbReference type="NCBI Taxonomy" id="133409"/>
    <lineage>
        <taxon>Eukaryota</taxon>
        <taxon>Amoebozoa</taxon>
        <taxon>Evosea</taxon>
        <taxon>Eumycetozoa</taxon>
        <taxon>Dictyostelia</taxon>
        <taxon>Dictyosteliales</taxon>
        <taxon>Dictyosteliaceae</taxon>
        <taxon>Polysphondylium</taxon>
    </lineage>
</organism>
<reference evidence="2" key="1">
    <citation type="submission" date="2020-01" db="EMBL/GenBank/DDBJ databases">
        <title>Development of genomics and gene disruption for Polysphondylium violaceum indicates a role for the polyketide synthase stlB in stalk morphogenesis.</title>
        <authorList>
            <person name="Narita B."/>
            <person name="Kawabe Y."/>
            <person name="Kin K."/>
            <person name="Saito T."/>
            <person name="Gibbs R."/>
            <person name="Kuspa A."/>
            <person name="Muzny D."/>
            <person name="Queller D."/>
            <person name="Richards S."/>
            <person name="Strassman J."/>
            <person name="Sucgang R."/>
            <person name="Worley K."/>
            <person name="Schaap P."/>
        </authorList>
    </citation>
    <scope>NUCLEOTIDE SEQUENCE</scope>
    <source>
        <strain evidence="2">QSvi11</strain>
    </source>
</reference>
<feature type="compositionally biased region" description="Acidic residues" evidence="1">
    <location>
        <begin position="51"/>
        <end position="79"/>
    </location>
</feature>
<name>A0A8J4PXJ9_9MYCE</name>
<dbReference type="Proteomes" id="UP000695562">
    <property type="component" value="Unassembled WGS sequence"/>
</dbReference>
<evidence type="ECO:0000313" key="3">
    <source>
        <dbReference type="Proteomes" id="UP000695562"/>
    </source>
</evidence>
<evidence type="ECO:0000313" key="2">
    <source>
        <dbReference type="EMBL" id="KAF2076773.1"/>
    </source>
</evidence>
<protein>
    <submittedName>
        <fullName evidence="2">Uncharacterized protein</fullName>
    </submittedName>
</protein>